<dbReference type="RefSeq" id="WP_041818097.1">
    <property type="nucleotide sequence ID" value="NZ_CP058594.1"/>
</dbReference>
<evidence type="ECO:0000313" key="3">
    <source>
        <dbReference type="Proteomes" id="UP000070376"/>
    </source>
</evidence>
<dbReference type="EMBL" id="LRPN01000174">
    <property type="protein sequence ID" value="KWZ77338.1"/>
    <property type="molecule type" value="Genomic_DNA"/>
</dbReference>
<gene>
    <name evidence="2" type="ORF">HMPREF3213_03284</name>
</gene>
<accession>A0A133KCM9</accession>
<dbReference type="PATRIC" id="fig|1398.22.peg.3297"/>
<organism evidence="2 3">
    <name type="scientific">Heyndrickxia coagulans</name>
    <name type="common">Weizmannia coagulans</name>
    <dbReference type="NCBI Taxonomy" id="1398"/>
    <lineage>
        <taxon>Bacteria</taxon>
        <taxon>Bacillati</taxon>
        <taxon>Bacillota</taxon>
        <taxon>Bacilli</taxon>
        <taxon>Bacillales</taxon>
        <taxon>Bacillaceae</taxon>
        <taxon>Heyndrickxia</taxon>
    </lineage>
</organism>
<name>A0A133KCM9_HEYCO</name>
<dbReference type="Gene3D" id="3.40.1410.10">
    <property type="entry name" value="Chorismate lyase-like"/>
    <property type="match status" value="1"/>
</dbReference>
<evidence type="ECO:0000259" key="1">
    <source>
        <dbReference type="Pfam" id="PF07702"/>
    </source>
</evidence>
<sequence>MPEFIFLVNCRIVEEAEILQIEKNKPLFILERYTYTGKEEIMEYSKFIMKQENASYYLDISLELL</sequence>
<reference evidence="3" key="1">
    <citation type="submission" date="2016-01" db="EMBL/GenBank/DDBJ databases">
        <authorList>
            <person name="Mitreva M."/>
            <person name="Pepin K.H."/>
            <person name="Mihindukulasuriya K.A."/>
            <person name="Fulton R."/>
            <person name="Fronick C."/>
            <person name="O'Laughlin M."/>
            <person name="Miner T."/>
            <person name="Herter B."/>
            <person name="Rosa B.A."/>
            <person name="Cordes M."/>
            <person name="Tomlinson C."/>
            <person name="Wollam A."/>
            <person name="Palsikar V.B."/>
            <person name="Mardis E.R."/>
            <person name="Wilson R.K."/>
        </authorList>
    </citation>
    <scope>NUCLEOTIDE SEQUENCE [LARGE SCALE GENOMIC DNA]</scope>
    <source>
        <strain evidence="3">GED7749B</strain>
    </source>
</reference>
<dbReference type="AlphaFoldDB" id="A0A133KCM9"/>
<evidence type="ECO:0000313" key="2">
    <source>
        <dbReference type="EMBL" id="KWZ77338.1"/>
    </source>
</evidence>
<dbReference type="GO" id="GO:0003677">
    <property type="term" value="F:DNA binding"/>
    <property type="evidence" value="ECO:0007669"/>
    <property type="project" value="InterPro"/>
</dbReference>
<dbReference type="Proteomes" id="UP000070376">
    <property type="component" value="Unassembled WGS sequence"/>
</dbReference>
<protein>
    <recommendedName>
        <fullName evidence="1">UbiC transcription regulator-associated domain-containing protein</fullName>
    </recommendedName>
</protein>
<feature type="domain" description="UbiC transcription regulator-associated" evidence="1">
    <location>
        <begin position="14"/>
        <end position="51"/>
    </location>
</feature>
<dbReference type="Pfam" id="PF07702">
    <property type="entry name" value="UTRA"/>
    <property type="match status" value="1"/>
</dbReference>
<dbReference type="GO" id="GO:0006355">
    <property type="term" value="P:regulation of DNA-templated transcription"/>
    <property type="evidence" value="ECO:0007669"/>
    <property type="project" value="InterPro"/>
</dbReference>
<comment type="caution">
    <text evidence="2">The sequence shown here is derived from an EMBL/GenBank/DDBJ whole genome shotgun (WGS) entry which is preliminary data.</text>
</comment>
<dbReference type="InterPro" id="IPR011663">
    <property type="entry name" value="UTRA"/>
</dbReference>
<dbReference type="SUPFAM" id="SSF64288">
    <property type="entry name" value="Chorismate lyase-like"/>
    <property type="match status" value="1"/>
</dbReference>
<proteinExistence type="predicted"/>
<dbReference type="InterPro" id="IPR028978">
    <property type="entry name" value="Chorismate_lyase_/UTRA_dom_sf"/>
</dbReference>